<name>A0A1L2CVT6_9CAUD</name>
<dbReference type="EMBL" id="KU574722">
    <property type="protein sequence ID" value="AMM43583.1"/>
    <property type="molecule type" value="Genomic_DNA"/>
</dbReference>
<evidence type="ECO:0000313" key="2">
    <source>
        <dbReference type="EMBL" id="AMM44134.1"/>
    </source>
</evidence>
<dbReference type="Proteomes" id="UP000223891">
    <property type="component" value="Segment"/>
</dbReference>
<dbReference type="EMBL" id="KU574722">
    <property type="protein sequence ID" value="AMM44134.1"/>
    <property type="molecule type" value="Genomic_DNA"/>
</dbReference>
<reference evidence="2" key="2">
    <citation type="submission" date="2016-01" db="EMBL/GenBank/DDBJ databases">
        <authorList>
            <person name="Oliw E.H."/>
        </authorList>
    </citation>
    <scope>NUCLEOTIDE SEQUENCE</scope>
</reference>
<accession>A0A1L2CVT6</accession>
<proteinExistence type="predicted"/>
<evidence type="ECO:0000313" key="3">
    <source>
        <dbReference type="Proteomes" id="UP000223891"/>
    </source>
</evidence>
<protein>
    <submittedName>
        <fullName evidence="2">Uncharacterized protein</fullName>
    </submittedName>
</protein>
<evidence type="ECO:0000313" key="1">
    <source>
        <dbReference type="EMBL" id="AMM43583.1"/>
    </source>
</evidence>
<gene>
    <name evidence="1" type="ORF">CBB_18</name>
    <name evidence="2" type="ORF">CBB_571</name>
</gene>
<keyword evidence="3" id="KW-1185">Reference proteome</keyword>
<sequence length="123" mass="14449">MNPVYEIQADIFNTFSEIVTRGHDEESYKREQARIQNDINRLKLVRDRYACNTLMTSMFCNVMLRKMCLAYRYEGILYCTANNVPGRPNTDYLHTLNLTSDQWDSLKQFHVWISTGDVYAPVP</sequence>
<organism evidence="2 3">
    <name type="scientific">Pectobacterium phage vB_PcaM_CBB</name>
    <dbReference type="NCBI Taxonomy" id="2772511"/>
    <lineage>
        <taxon>Viruses</taxon>
        <taxon>Duplodnaviria</taxon>
        <taxon>Heunggongvirae</taxon>
        <taxon>Uroviricota</taxon>
        <taxon>Caudoviricetes</taxon>
        <taxon>Mimasvirus</taxon>
        <taxon>Mimasvirus CBB</taxon>
    </lineage>
</organism>
<reference evidence="3" key="1">
    <citation type="submission" date="2016-01" db="EMBL/GenBank/DDBJ databases">
        <title>Isolation and Characterization of Enterobacteria phage CBB.</title>
        <authorList>
            <person name="Buttimer C.T.H."/>
            <person name="Hendrix H."/>
            <person name="Alexandre H."/>
            <person name="O'Mahony J."/>
            <person name="Lavigne R."/>
            <person name="Coffey A."/>
        </authorList>
    </citation>
    <scope>NUCLEOTIDE SEQUENCE [LARGE SCALE GENOMIC DNA]</scope>
</reference>
<reference evidence="2" key="3">
    <citation type="journal article" date="2017" name="Front. Microbiol.">
        <title>Things Are Getting Hairy: Enterobacteria Bacteriophage vB_PcaM_CBB.</title>
        <authorList>
            <person name="Buttimer C."/>
            <person name="Hendrix H."/>
            <person name="Oliveira H."/>
            <person name="Casey A."/>
            <person name="Neve H."/>
            <person name="McAuliffe O."/>
            <person name="Ross R.P."/>
            <person name="Hill C."/>
            <person name="Noben J.P."/>
            <person name="O'Mahony J."/>
            <person name="Lavigne R."/>
            <person name="Coffey A."/>
        </authorList>
    </citation>
    <scope>NUCLEOTIDE SEQUENCE</scope>
</reference>